<keyword evidence="1" id="KW-0175">Coiled coil</keyword>
<proteinExistence type="predicted"/>
<feature type="coiled-coil region" evidence="1">
    <location>
        <begin position="38"/>
        <end position="151"/>
    </location>
</feature>
<name>A0ABQ5CZ73_9ASTR</name>
<evidence type="ECO:0000256" key="1">
    <source>
        <dbReference type="SAM" id="Coils"/>
    </source>
</evidence>
<sequence length="198" mass="22436">MRPAEALTAIQAIVDHSQKWHDSTTSWNIKSSSSNDGLAALVKKLDDLGRDLKKLKESVQAIQVGCQICEGLHLDKDCPLNEEVKQVEESLEELLAKHQKESARRSTEMEVWIKKLQENAEIHTRNQSASLKNLETQIKQLTKEIRYDKTLDSSSEQIKTIIADQETSELNKLHGVSFISDPESDATKVLQHQLPRKE</sequence>
<comment type="caution">
    <text evidence="2">The sequence shown here is derived from an EMBL/GenBank/DDBJ whole genome shotgun (WGS) entry which is preliminary data.</text>
</comment>
<organism evidence="2 3">
    <name type="scientific">Tanacetum coccineum</name>
    <dbReference type="NCBI Taxonomy" id="301880"/>
    <lineage>
        <taxon>Eukaryota</taxon>
        <taxon>Viridiplantae</taxon>
        <taxon>Streptophyta</taxon>
        <taxon>Embryophyta</taxon>
        <taxon>Tracheophyta</taxon>
        <taxon>Spermatophyta</taxon>
        <taxon>Magnoliopsida</taxon>
        <taxon>eudicotyledons</taxon>
        <taxon>Gunneridae</taxon>
        <taxon>Pentapetalae</taxon>
        <taxon>asterids</taxon>
        <taxon>campanulids</taxon>
        <taxon>Asterales</taxon>
        <taxon>Asteraceae</taxon>
        <taxon>Asteroideae</taxon>
        <taxon>Anthemideae</taxon>
        <taxon>Anthemidinae</taxon>
        <taxon>Tanacetum</taxon>
    </lineage>
</organism>
<evidence type="ECO:0000313" key="2">
    <source>
        <dbReference type="EMBL" id="GJT31872.1"/>
    </source>
</evidence>
<protein>
    <submittedName>
        <fullName evidence="2">Uncharacterized protein</fullName>
    </submittedName>
</protein>
<dbReference type="EMBL" id="BQNB010014743">
    <property type="protein sequence ID" value="GJT31872.1"/>
    <property type="molecule type" value="Genomic_DNA"/>
</dbReference>
<gene>
    <name evidence="2" type="ORF">Tco_0922291</name>
</gene>
<dbReference type="Proteomes" id="UP001151760">
    <property type="component" value="Unassembled WGS sequence"/>
</dbReference>
<accession>A0ABQ5CZ73</accession>
<reference evidence="2" key="1">
    <citation type="journal article" date="2022" name="Int. J. Mol. Sci.">
        <title>Draft Genome of Tanacetum Coccineum: Genomic Comparison of Closely Related Tanacetum-Family Plants.</title>
        <authorList>
            <person name="Yamashiro T."/>
            <person name="Shiraishi A."/>
            <person name="Nakayama K."/>
            <person name="Satake H."/>
        </authorList>
    </citation>
    <scope>NUCLEOTIDE SEQUENCE</scope>
</reference>
<reference evidence="2" key="2">
    <citation type="submission" date="2022-01" db="EMBL/GenBank/DDBJ databases">
        <authorList>
            <person name="Yamashiro T."/>
            <person name="Shiraishi A."/>
            <person name="Satake H."/>
            <person name="Nakayama K."/>
        </authorList>
    </citation>
    <scope>NUCLEOTIDE SEQUENCE</scope>
</reference>
<evidence type="ECO:0000313" key="3">
    <source>
        <dbReference type="Proteomes" id="UP001151760"/>
    </source>
</evidence>
<keyword evidence="3" id="KW-1185">Reference proteome</keyword>